<proteinExistence type="predicted"/>
<name>A0AAN8NCZ7_9PEZI</name>
<evidence type="ECO:0000313" key="1">
    <source>
        <dbReference type="EMBL" id="KAK6519714.1"/>
    </source>
</evidence>
<dbReference type="EMBL" id="JAVHJM010000001">
    <property type="protein sequence ID" value="KAK6519714.1"/>
    <property type="molecule type" value="Genomic_DNA"/>
</dbReference>
<organism evidence="1 2">
    <name type="scientific">Arthrobotrys conoides</name>
    <dbReference type="NCBI Taxonomy" id="74498"/>
    <lineage>
        <taxon>Eukaryota</taxon>
        <taxon>Fungi</taxon>
        <taxon>Dikarya</taxon>
        <taxon>Ascomycota</taxon>
        <taxon>Pezizomycotina</taxon>
        <taxon>Orbiliomycetes</taxon>
        <taxon>Orbiliales</taxon>
        <taxon>Orbiliaceae</taxon>
        <taxon>Arthrobotrys</taxon>
    </lineage>
</organism>
<sequence length="252" mass="28380">MNAEETITKLPNGIDSGPYARILSLKHIPDASINYGDRKRLTKRRTFELSYRKEIWSSVTFRENTKPLSFLLTSTLRQSMLLLSLVLKFSIVTTIRKEDRFTSSQLKAEVKAEGHISLINIVIPRLSFAGPADVVLGGAGAAFWFWADYIYRVFVEAEVSVLSRTFYWGGSIDLATPSSPIGLLKKGCLAYGSQQDKRDLEIPKALPPRNDGMELELVVRLDLYLASCSSVQPMRMTTDHQMLATNRWAQET</sequence>
<comment type="caution">
    <text evidence="1">The sequence shown here is derived from an EMBL/GenBank/DDBJ whole genome shotgun (WGS) entry which is preliminary data.</text>
</comment>
<dbReference type="AlphaFoldDB" id="A0AAN8NCZ7"/>
<dbReference type="Proteomes" id="UP001307849">
    <property type="component" value="Unassembled WGS sequence"/>
</dbReference>
<gene>
    <name evidence="1" type="ORF">TWF506_000014</name>
</gene>
<evidence type="ECO:0000313" key="2">
    <source>
        <dbReference type="Proteomes" id="UP001307849"/>
    </source>
</evidence>
<keyword evidence="2" id="KW-1185">Reference proteome</keyword>
<reference evidence="1 2" key="1">
    <citation type="submission" date="2019-10" db="EMBL/GenBank/DDBJ databases">
        <authorList>
            <person name="Palmer J.M."/>
        </authorList>
    </citation>
    <scope>NUCLEOTIDE SEQUENCE [LARGE SCALE GENOMIC DNA]</scope>
    <source>
        <strain evidence="1 2">TWF506</strain>
    </source>
</reference>
<protein>
    <submittedName>
        <fullName evidence="1">Uncharacterized protein</fullName>
    </submittedName>
</protein>
<accession>A0AAN8NCZ7</accession>